<dbReference type="RefSeq" id="WP_010527879.1">
    <property type="nucleotide sequence ID" value="NZ_AFSL01000064.1"/>
</dbReference>
<evidence type="ECO:0000259" key="2">
    <source>
        <dbReference type="Pfam" id="PF07085"/>
    </source>
</evidence>
<evidence type="ECO:0000313" key="4">
    <source>
        <dbReference type="Proteomes" id="UP000181976"/>
    </source>
</evidence>
<dbReference type="eggNOG" id="COG4109">
    <property type="taxonomic scope" value="Bacteria"/>
</dbReference>
<keyword evidence="4" id="KW-1185">Reference proteome</keyword>
<proteinExistence type="predicted"/>
<accession>A0A1I1W3K7</accession>
<dbReference type="SUPFAM" id="SSF75138">
    <property type="entry name" value="HprK N-terminal domain-like"/>
    <property type="match status" value="1"/>
</dbReference>
<dbReference type="OrthoDB" id="9800356at2"/>
<dbReference type="EMBL" id="FONA01000003">
    <property type="protein sequence ID" value="SFD88968.1"/>
    <property type="molecule type" value="Genomic_DNA"/>
</dbReference>
<dbReference type="Gene3D" id="3.40.1390.20">
    <property type="entry name" value="HprK N-terminal domain-like"/>
    <property type="match status" value="1"/>
</dbReference>
<sequence length="111" mass="11968">MTVSEIVDKLNLAVWGGEDGLHRPVTGGYVSDLLSDVMGNASDGDVWITLQTHKNVMAVASLKEVAAVILVKGLAPDDDTLEQSNKENIPLLGTKMETFEVAGKLYELLKK</sequence>
<dbReference type="Pfam" id="PF07085">
    <property type="entry name" value="DRTGG"/>
    <property type="match status" value="1"/>
</dbReference>
<dbReference type="InterPro" id="IPR010766">
    <property type="entry name" value="DRTGG"/>
</dbReference>
<reference evidence="3 4" key="1">
    <citation type="submission" date="2016-10" db="EMBL/GenBank/DDBJ databases">
        <authorList>
            <person name="de Groot N.N."/>
        </authorList>
    </citation>
    <scope>NUCLEOTIDE SEQUENCE [LARGE SCALE GENOMIC DNA]</scope>
    <source>
        <strain evidence="3 4">DSM 19012</strain>
    </source>
</reference>
<dbReference type="AlphaFoldDB" id="A0A1I1W3K7"/>
<dbReference type="Proteomes" id="UP000181976">
    <property type="component" value="Unassembled WGS sequence"/>
</dbReference>
<dbReference type="InterPro" id="IPR028979">
    <property type="entry name" value="Ser_kin/Pase_Hpr-like_N_sf"/>
</dbReference>
<feature type="domain" description="DRTGG" evidence="2">
    <location>
        <begin position="6"/>
        <end position="106"/>
    </location>
</feature>
<protein>
    <submittedName>
        <fullName evidence="3">DRTGG domain-containing protein</fullName>
    </submittedName>
</protein>
<dbReference type="STRING" id="385682.SAMN05444380_103175"/>
<organism evidence="3 4">
    <name type="scientific">Thermophagus xiamenensis</name>
    <dbReference type="NCBI Taxonomy" id="385682"/>
    <lineage>
        <taxon>Bacteria</taxon>
        <taxon>Pseudomonadati</taxon>
        <taxon>Bacteroidota</taxon>
        <taxon>Bacteroidia</taxon>
        <taxon>Marinilabiliales</taxon>
        <taxon>Marinilabiliaceae</taxon>
        <taxon>Thermophagus</taxon>
    </lineage>
</organism>
<evidence type="ECO:0000313" key="3">
    <source>
        <dbReference type="EMBL" id="SFD88968.1"/>
    </source>
</evidence>
<dbReference type="InParanoid" id="A0A1I1W3K7"/>
<gene>
    <name evidence="3" type="ORF">SAMN05444380_103175</name>
</gene>
<name>A0A1I1W3K7_9BACT</name>
<evidence type="ECO:0000256" key="1">
    <source>
        <dbReference type="ARBA" id="ARBA00011643"/>
    </source>
</evidence>
<comment type="subunit">
    <text evidence="1">Homohexamer.</text>
</comment>